<reference evidence="1 2" key="1">
    <citation type="submission" date="2019-08" db="EMBL/GenBank/DDBJ databases">
        <title>In-depth cultivation of the pig gut microbiome towards novel bacterial diversity and tailored functional studies.</title>
        <authorList>
            <person name="Wylensek D."/>
            <person name="Hitch T.C.A."/>
            <person name="Clavel T."/>
        </authorList>
    </citation>
    <scope>NUCLEOTIDE SEQUENCE [LARGE SCALE GENOMIC DNA]</scope>
    <source>
        <strain evidence="1 2">Oil+RF-744-WCA-WT-13</strain>
    </source>
</reference>
<comment type="caution">
    <text evidence="1">The sequence shown here is derived from an EMBL/GenBank/DDBJ whole genome shotgun (WGS) entry which is preliminary data.</text>
</comment>
<proteinExistence type="predicted"/>
<dbReference type="Proteomes" id="UP000466864">
    <property type="component" value="Unassembled WGS sequence"/>
</dbReference>
<evidence type="ECO:0000313" key="1">
    <source>
        <dbReference type="EMBL" id="MST82511.1"/>
    </source>
</evidence>
<gene>
    <name evidence="1" type="ORF">FYJ60_09305</name>
</gene>
<dbReference type="RefSeq" id="WP_154458420.1">
    <property type="nucleotide sequence ID" value="NZ_VUMV01000006.1"/>
</dbReference>
<dbReference type="InterPro" id="IPR043779">
    <property type="entry name" value="DUF5721"/>
</dbReference>
<keyword evidence="2" id="KW-1185">Reference proteome</keyword>
<protein>
    <submittedName>
        <fullName evidence="1">Uncharacterized protein</fullName>
    </submittedName>
</protein>
<evidence type="ECO:0000313" key="2">
    <source>
        <dbReference type="Proteomes" id="UP000466864"/>
    </source>
</evidence>
<organism evidence="1 2">
    <name type="scientific">Bilifractor porci</name>
    <dbReference type="NCBI Taxonomy" id="2606636"/>
    <lineage>
        <taxon>Bacteria</taxon>
        <taxon>Bacillati</taxon>
        <taxon>Bacillota</taxon>
        <taxon>Clostridia</taxon>
        <taxon>Lachnospirales</taxon>
        <taxon>Lachnospiraceae</taxon>
        <taxon>Bilifractor</taxon>
    </lineage>
</organism>
<sequence>MLAIQIDHVKDFMKKLLLQDAFDSFLVSEISITTFTTFSIDGQLHPEFFDPEKCEALRAENRSSILWKEARPFCLSIIKGQQSPLSFHIVLQADSALTAQLSASAGLSFSPEDIFGLFLNLQFRGGVLSVTTGTSLKVFTPDKSLDRAWDRFVSGWLEQEGITG</sequence>
<dbReference type="EMBL" id="VUMV01000006">
    <property type="protein sequence ID" value="MST82511.1"/>
    <property type="molecule type" value="Genomic_DNA"/>
</dbReference>
<dbReference type="AlphaFoldDB" id="A0A7X2TQ64"/>
<name>A0A7X2TQ64_9FIRM</name>
<accession>A0A7X2TQ64</accession>
<dbReference type="Pfam" id="PF18988">
    <property type="entry name" value="DUF5721"/>
    <property type="match status" value="1"/>
</dbReference>